<reference evidence="3" key="1">
    <citation type="submission" date="2021-01" db="EMBL/GenBank/DDBJ databases">
        <authorList>
            <person name="Corre E."/>
            <person name="Pelletier E."/>
            <person name="Niang G."/>
            <person name="Scheremetjew M."/>
            <person name="Finn R."/>
            <person name="Kale V."/>
            <person name="Holt S."/>
            <person name="Cochrane G."/>
            <person name="Meng A."/>
            <person name="Brown T."/>
            <person name="Cohen L."/>
        </authorList>
    </citation>
    <scope>NUCLEOTIDE SEQUENCE</scope>
    <source>
        <strain evidence="3">SL-175</strain>
    </source>
</reference>
<sequence>MAISGQGGQDREEPSPIDNSAGARCTRWRVLSSTSAPPSENPTPPITGAGLALLPPPPGPFPGGDECPCLPNPDAPNQAAGCERLFRDTNTTRPIGGGLWKWNMIVGTTSFLVLIILANFAMWKATLAMRTARRAIVADIIQLLRLQVENKIGLMAHQFVQAVQPDGSQALARRCPEEDQSPGLDGNLPPLRNFSCSEGESQRGYPAVSITRSTLEIENGDSVNTASRAWTGLTRVWTGPTRTQLRLPTPLPRRHDYIPDLLTYTARRNFDGSMLPADIDVPDALDPTSYNYMSYQQLLMVQFLLNERVEQHQILEGVDSEQAGARESIENLDGDGGRGVGTRHRGDSAGEGGLALVV</sequence>
<keyword evidence="2" id="KW-0812">Transmembrane</keyword>
<dbReference type="AlphaFoldDB" id="A0A7S0SGU9"/>
<organism evidence="3">
    <name type="scientific">Mantoniella antarctica</name>
    <dbReference type="NCBI Taxonomy" id="81844"/>
    <lineage>
        <taxon>Eukaryota</taxon>
        <taxon>Viridiplantae</taxon>
        <taxon>Chlorophyta</taxon>
        <taxon>Mamiellophyceae</taxon>
        <taxon>Mamiellales</taxon>
        <taxon>Mamiellaceae</taxon>
        <taxon>Mantoniella</taxon>
    </lineage>
</organism>
<keyword evidence="2" id="KW-1133">Transmembrane helix</keyword>
<accession>A0A7S0SGU9</accession>
<feature type="region of interest" description="Disordered" evidence="1">
    <location>
        <begin position="1"/>
        <end position="68"/>
    </location>
</feature>
<dbReference type="EMBL" id="HBFC01015586">
    <property type="protein sequence ID" value="CAD8706475.1"/>
    <property type="molecule type" value="Transcribed_RNA"/>
</dbReference>
<protein>
    <submittedName>
        <fullName evidence="3">Uncharacterized protein</fullName>
    </submittedName>
</protein>
<evidence type="ECO:0000256" key="1">
    <source>
        <dbReference type="SAM" id="MobiDB-lite"/>
    </source>
</evidence>
<evidence type="ECO:0000256" key="2">
    <source>
        <dbReference type="SAM" id="Phobius"/>
    </source>
</evidence>
<feature type="transmembrane region" description="Helical" evidence="2">
    <location>
        <begin position="102"/>
        <end position="123"/>
    </location>
</feature>
<feature type="region of interest" description="Disordered" evidence="1">
    <location>
        <begin position="329"/>
        <end position="349"/>
    </location>
</feature>
<evidence type="ECO:0000313" key="3">
    <source>
        <dbReference type="EMBL" id="CAD8706475.1"/>
    </source>
</evidence>
<gene>
    <name evidence="3" type="ORF">MANT1106_LOCUS9158</name>
</gene>
<proteinExistence type="predicted"/>
<name>A0A7S0SGU9_9CHLO</name>
<keyword evidence="2" id="KW-0472">Membrane</keyword>